<evidence type="ECO:0000313" key="6">
    <source>
        <dbReference type="EMBL" id="KAK7874240.1"/>
    </source>
</evidence>
<evidence type="ECO:0000313" key="7">
    <source>
        <dbReference type="Proteomes" id="UP001378592"/>
    </source>
</evidence>
<accession>A0AAN9VZ51</accession>
<keyword evidence="1 3" id="KW-0430">Lectin</keyword>
<sequence>MASCPIYNVVVPYIGPVDNGFYPGRMVRIHGTIFPAANRFGINLQCGPNTVPRDDIALHISCRFPENTIVRNSLQNMNWGPEETFGHMPLARGQGFEIIVLCDPDHYKIAVNGQHFTEYIHRIPYQRVSHLTIDGDVTIAMISYEGSAAPGSGFMPGPPVAPGYVAPPIPHGSVPYPPMPNACPSGPYPPAPAPYSAPYAPGPYPPPAAGPYPPQPGYGYQQPYGQPYPAGSAFPPPPPGHNQTSHKSGGGILDKAQSAISSVLGPFHPSWR</sequence>
<comment type="caution">
    <text evidence="6">The sequence shown here is derived from an EMBL/GenBank/DDBJ whole genome shotgun (WGS) entry which is preliminary data.</text>
</comment>
<evidence type="ECO:0000256" key="1">
    <source>
        <dbReference type="ARBA" id="ARBA00022734"/>
    </source>
</evidence>
<keyword evidence="2" id="KW-0677">Repeat</keyword>
<name>A0AAN9VZ51_9ORTH</name>
<evidence type="ECO:0000256" key="4">
    <source>
        <dbReference type="SAM" id="MobiDB-lite"/>
    </source>
</evidence>
<organism evidence="6 7">
    <name type="scientific">Gryllus longicercus</name>
    <dbReference type="NCBI Taxonomy" id="2509291"/>
    <lineage>
        <taxon>Eukaryota</taxon>
        <taxon>Metazoa</taxon>
        <taxon>Ecdysozoa</taxon>
        <taxon>Arthropoda</taxon>
        <taxon>Hexapoda</taxon>
        <taxon>Insecta</taxon>
        <taxon>Pterygota</taxon>
        <taxon>Neoptera</taxon>
        <taxon>Polyneoptera</taxon>
        <taxon>Orthoptera</taxon>
        <taxon>Ensifera</taxon>
        <taxon>Gryllidea</taxon>
        <taxon>Grylloidea</taxon>
        <taxon>Gryllidae</taxon>
        <taxon>Gryllinae</taxon>
        <taxon>Gryllus</taxon>
    </lineage>
</organism>
<dbReference type="GO" id="GO:0016936">
    <property type="term" value="F:galactoside binding"/>
    <property type="evidence" value="ECO:0007669"/>
    <property type="project" value="TreeGrafter"/>
</dbReference>
<dbReference type="AlphaFoldDB" id="A0AAN9VZ51"/>
<dbReference type="InterPro" id="IPR013320">
    <property type="entry name" value="ConA-like_dom_sf"/>
</dbReference>
<feature type="region of interest" description="Disordered" evidence="4">
    <location>
        <begin position="208"/>
        <end position="272"/>
    </location>
</feature>
<proteinExistence type="predicted"/>
<dbReference type="PANTHER" id="PTHR11346:SF176">
    <property type="entry name" value="32 KDA BETA-GALACTOSIDE-BINDING LECTIN LEC-3"/>
    <property type="match status" value="1"/>
</dbReference>
<dbReference type="SMART" id="SM00276">
    <property type="entry name" value="GLECT"/>
    <property type="match status" value="1"/>
</dbReference>
<dbReference type="GO" id="GO:0030246">
    <property type="term" value="F:carbohydrate binding"/>
    <property type="evidence" value="ECO:0007669"/>
    <property type="project" value="UniProtKB-UniRule"/>
</dbReference>
<evidence type="ECO:0000259" key="5">
    <source>
        <dbReference type="PROSITE" id="PS51304"/>
    </source>
</evidence>
<dbReference type="InterPro" id="IPR001079">
    <property type="entry name" value="Galectin_CRD"/>
</dbReference>
<dbReference type="InterPro" id="IPR044156">
    <property type="entry name" value="Galectin-like"/>
</dbReference>
<dbReference type="Gene3D" id="2.60.120.200">
    <property type="match status" value="1"/>
</dbReference>
<evidence type="ECO:0000256" key="3">
    <source>
        <dbReference type="RuleBase" id="RU102079"/>
    </source>
</evidence>
<feature type="compositionally biased region" description="Low complexity" evidence="4">
    <location>
        <begin position="217"/>
        <end position="233"/>
    </location>
</feature>
<dbReference type="Proteomes" id="UP001378592">
    <property type="component" value="Unassembled WGS sequence"/>
</dbReference>
<dbReference type="PROSITE" id="PS51304">
    <property type="entry name" value="GALECTIN"/>
    <property type="match status" value="1"/>
</dbReference>
<dbReference type="SUPFAM" id="SSF49899">
    <property type="entry name" value="Concanavalin A-like lectins/glucanases"/>
    <property type="match status" value="1"/>
</dbReference>
<gene>
    <name evidence="6" type="ORF">R5R35_006278</name>
</gene>
<keyword evidence="7" id="KW-1185">Reference proteome</keyword>
<feature type="domain" description="Galectin" evidence="5">
    <location>
        <begin position="13"/>
        <end position="145"/>
    </location>
</feature>
<dbReference type="Pfam" id="PF00337">
    <property type="entry name" value="Gal-bind_lectin"/>
    <property type="match status" value="1"/>
</dbReference>
<dbReference type="FunFam" id="2.60.120.200:FF:000124">
    <property type="entry name" value="Galectin-4"/>
    <property type="match status" value="1"/>
</dbReference>
<dbReference type="SMART" id="SM00908">
    <property type="entry name" value="Gal-bind_lectin"/>
    <property type="match status" value="1"/>
</dbReference>
<protein>
    <recommendedName>
        <fullName evidence="3">Galectin</fullName>
    </recommendedName>
</protein>
<reference evidence="6 7" key="1">
    <citation type="submission" date="2024-03" db="EMBL/GenBank/DDBJ databases">
        <title>The genome assembly and annotation of the cricket Gryllus longicercus Weissman &amp; Gray.</title>
        <authorList>
            <person name="Szrajer S."/>
            <person name="Gray D."/>
            <person name="Ylla G."/>
        </authorList>
    </citation>
    <scope>NUCLEOTIDE SEQUENCE [LARGE SCALE GENOMIC DNA]</scope>
    <source>
        <strain evidence="6">DAG 2021-001</strain>
        <tissue evidence="6">Whole body minus gut</tissue>
    </source>
</reference>
<evidence type="ECO:0000256" key="2">
    <source>
        <dbReference type="ARBA" id="ARBA00022737"/>
    </source>
</evidence>
<dbReference type="CDD" id="cd00070">
    <property type="entry name" value="GLECT"/>
    <property type="match status" value="1"/>
</dbReference>
<dbReference type="EMBL" id="JAZDUA010000004">
    <property type="protein sequence ID" value="KAK7874240.1"/>
    <property type="molecule type" value="Genomic_DNA"/>
</dbReference>
<dbReference type="PANTHER" id="PTHR11346">
    <property type="entry name" value="GALECTIN"/>
    <property type="match status" value="1"/>
</dbReference>